<dbReference type="PANTHER" id="PTHR43080:SF2">
    <property type="entry name" value="CBS DOMAIN-CONTAINING PROTEIN"/>
    <property type="match status" value="1"/>
</dbReference>
<dbReference type="Pfam" id="PF00571">
    <property type="entry name" value="CBS"/>
    <property type="match status" value="4"/>
</dbReference>
<name>A0A976FG33_BRELC</name>
<dbReference type="InterPro" id="IPR000644">
    <property type="entry name" value="CBS_dom"/>
</dbReference>
<dbReference type="SUPFAM" id="SSF54631">
    <property type="entry name" value="CBS-domain pair"/>
    <property type="match status" value="2"/>
</dbReference>
<feature type="domain" description="CBS" evidence="4">
    <location>
        <begin position="329"/>
        <end position="388"/>
    </location>
</feature>
<evidence type="ECO:0000259" key="4">
    <source>
        <dbReference type="PROSITE" id="PS51371"/>
    </source>
</evidence>
<reference evidence="5 6" key="1">
    <citation type="journal article" date="2021" name="Genome Biol.">
        <title>AFLAP: assembly-free linkage analysis pipeline using k-mers from genome sequencing data.</title>
        <authorList>
            <person name="Fletcher K."/>
            <person name="Zhang L."/>
            <person name="Gil J."/>
            <person name="Han R."/>
            <person name="Cavanaugh K."/>
            <person name="Michelmore R."/>
        </authorList>
    </citation>
    <scope>NUCLEOTIDE SEQUENCE [LARGE SCALE GENOMIC DNA]</scope>
    <source>
        <strain evidence="5 6">SF5</strain>
    </source>
</reference>
<dbReference type="OrthoDB" id="2865258at2759"/>
<feature type="region of interest" description="Disordered" evidence="3">
    <location>
        <begin position="478"/>
        <end position="521"/>
    </location>
</feature>
<comment type="caution">
    <text evidence="5">The sequence shown here is derived from an EMBL/GenBank/DDBJ whole genome shotgun (WGS) entry which is preliminary data.</text>
</comment>
<protein>
    <recommendedName>
        <fullName evidence="4">CBS domain-containing protein</fullName>
    </recommendedName>
</protein>
<evidence type="ECO:0000313" key="5">
    <source>
        <dbReference type="EMBL" id="TDH66127.1"/>
    </source>
</evidence>
<feature type="domain" description="CBS" evidence="4">
    <location>
        <begin position="211"/>
        <end position="282"/>
    </location>
</feature>
<feature type="domain" description="CBS" evidence="4">
    <location>
        <begin position="397"/>
        <end position="460"/>
    </location>
</feature>
<dbReference type="Proteomes" id="UP000294530">
    <property type="component" value="Unassembled WGS sequence"/>
</dbReference>
<proteinExistence type="predicted"/>
<dbReference type="KEGG" id="blac:94345278"/>
<gene>
    <name evidence="5" type="ORF">CCR75_001504</name>
</gene>
<accession>A0A976FG33</accession>
<organism evidence="5 6">
    <name type="scientific">Bremia lactucae</name>
    <name type="common">Lettuce downy mildew</name>
    <dbReference type="NCBI Taxonomy" id="4779"/>
    <lineage>
        <taxon>Eukaryota</taxon>
        <taxon>Sar</taxon>
        <taxon>Stramenopiles</taxon>
        <taxon>Oomycota</taxon>
        <taxon>Peronosporomycetes</taxon>
        <taxon>Peronosporales</taxon>
        <taxon>Peronosporaceae</taxon>
        <taxon>Bremia</taxon>
    </lineage>
</organism>
<dbReference type="GeneID" id="94345278"/>
<keyword evidence="1 2" id="KW-0129">CBS domain</keyword>
<dbReference type="PROSITE" id="PS51371">
    <property type="entry name" value="CBS"/>
    <property type="match status" value="4"/>
</dbReference>
<sequence>MHGAVSDVVWDHAGRRGGNRFTNSRPKFVHVTLNKTHTTGKIMLCRLLRVRGARAVPTTTYRSLLQPTYCLRTDPKRWRSYGTSTTVSTATNESTTEIEATDVDPMDRQPSDFGSPGVETAKVLTIADVLHAREHEWAQNKALVDFDEWESIAATDTVHDAVLAMVERKIGSLIVTEPSKGIVGIVTERDILKKVAPRSIMTEEKLVRDVMSSHLICIQPNITVLDALATMIQENIRHLAVVHGDMTRAVKRGSVQEEDMRCVLSMMDIVRAYAELKGAAPVPADTLLNHLKTDEVTSKENNPTDKTRVENDVLSNVTAAMLLKKKHQRIKLLLNTRPEDHVTVAAAVEAMATRDFGAVLVVDKDQHIVGIFTEREYLSQVLYPVKDPTMVLVTDVMTTSVSVLQTDDSLEKCWNVARTSHCRHFPVLGVVLRPTSREKELAGILSIKDIVREMAKDHATTRGFRLMEFLKSTMEMKRIDSKPSSTDTLTTHTDTHAPKHDKKPIETHPSSFTNEASTVRT</sequence>
<evidence type="ECO:0000256" key="1">
    <source>
        <dbReference type="ARBA" id="ARBA00023122"/>
    </source>
</evidence>
<evidence type="ECO:0000256" key="2">
    <source>
        <dbReference type="PROSITE-ProRule" id="PRU00703"/>
    </source>
</evidence>
<dbReference type="Gene3D" id="3.10.580.10">
    <property type="entry name" value="CBS-domain"/>
    <property type="match status" value="2"/>
</dbReference>
<feature type="compositionally biased region" description="Basic and acidic residues" evidence="3">
    <location>
        <begin position="493"/>
        <end position="506"/>
    </location>
</feature>
<evidence type="ECO:0000313" key="6">
    <source>
        <dbReference type="Proteomes" id="UP000294530"/>
    </source>
</evidence>
<dbReference type="SMART" id="SM00116">
    <property type="entry name" value="CBS"/>
    <property type="match status" value="4"/>
</dbReference>
<dbReference type="EMBL" id="SHOA02000203">
    <property type="protein sequence ID" value="TDH66127.1"/>
    <property type="molecule type" value="Genomic_DNA"/>
</dbReference>
<dbReference type="AlphaFoldDB" id="A0A976FG33"/>
<dbReference type="InterPro" id="IPR051257">
    <property type="entry name" value="Diverse_CBS-Domain"/>
</dbReference>
<keyword evidence="6" id="KW-1185">Reference proteome</keyword>
<dbReference type="PANTHER" id="PTHR43080">
    <property type="entry name" value="CBS DOMAIN-CONTAINING PROTEIN CBSX3, MITOCHONDRIAL"/>
    <property type="match status" value="1"/>
</dbReference>
<dbReference type="RefSeq" id="XP_067815626.1">
    <property type="nucleotide sequence ID" value="XM_067959607.1"/>
</dbReference>
<evidence type="ECO:0000256" key="3">
    <source>
        <dbReference type="SAM" id="MobiDB-lite"/>
    </source>
</evidence>
<feature type="domain" description="CBS" evidence="4">
    <location>
        <begin position="144"/>
        <end position="203"/>
    </location>
</feature>
<feature type="compositionally biased region" description="Polar residues" evidence="3">
    <location>
        <begin position="508"/>
        <end position="521"/>
    </location>
</feature>
<dbReference type="InterPro" id="IPR046342">
    <property type="entry name" value="CBS_dom_sf"/>
</dbReference>